<dbReference type="PANTHER" id="PTHR37423">
    <property type="entry name" value="SOLUBLE LYTIC MUREIN TRANSGLYCOSYLASE-RELATED"/>
    <property type="match status" value="1"/>
</dbReference>
<dbReference type="Pfam" id="PF01464">
    <property type="entry name" value="SLT"/>
    <property type="match status" value="1"/>
</dbReference>
<feature type="transmembrane region" description="Helical" evidence="2">
    <location>
        <begin position="21"/>
        <end position="42"/>
    </location>
</feature>
<keyword evidence="2" id="KW-1133">Transmembrane helix</keyword>
<dbReference type="InterPro" id="IPR008258">
    <property type="entry name" value="Transglycosylase_SLT_dom_1"/>
</dbReference>
<proteinExistence type="inferred from homology"/>
<dbReference type="PANTHER" id="PTHR37423:SF2">
    <property type="entry name" value="MEMBRANE-BOUND LYTIC MUREIN TRANSGLYCOSYLASE C"/>
    <property type="match status" value="1"/>
</dbReference>
<dbReference type="Gene3D" id="1.10.530.10">
    <property type="match status" value="1"/>
</dbReference>
<protein>
    <submittedName>
        <fullName evidence="4">Transglycosylase SLT domain-containing protein</fullName>
    </submittedName>
</protein>
<dbReference type="EMBL" id="BAAAEU010000024">
    <property type="protein sequence ID" value="GAA0721418.1"/>
    <property type="molecule type" value="Genomic_DNA"/>
</dbReference>
<dbReference type="SUPFAM" id="SSF53955">
    <property type="entry name" value="Lysozyme-like"/>
    <property type="match status" value="1"/>
</dbReference>
<dbReference type="Proteomes" id="UP001501523">
    <property type="component" value="Unassembled WGS sequence"/>
</dbReference>
<reference evidence="4 5" key="1">
    <citation type="journal article" date="2019" name="Int. J. Syst. Evol. Microbiol.">
        <title>The Global Catalogue of Microorganisms (GCM) 10K type strain sequencing project: providing services to taxonomists for standard genome sequencing and annotation.</title>
        <authorList>
            <consortium name="The Broad Institute Genomics Platform"/>
            <consortium name="The Broad Institute Genome Sequencing Center for Infectious Disease"/>
            <person name="Wu L."/>
            <person name="Ma J."/>
        </authorList>
    </citation>
    <scope>NUCLEOTIDE SEQUENCE [LARGE SCALE GENOMIC DNA]</scope>
    <source>
        <strain evidence="4 5">JCM 15421</strain>
    </source>
</reference>
<name>A0ABN1IU59_9GAMM</name>
<organism evidence="4 5">
    <name type="scientific">Dokdonella soli</name>
    <dbReference type="NCBI Taxonomy" id="529810"/>
    <lineage>
        <taxon>Bacteria</taxon>
        <taxon>Pseudomonadati</taxon>
        <taxon>Pseudomonadota</taxon>
        <taxon>Gammaproteobacteria</taxon>
        <taxon>Lysobacterales</taxon>
        <taxon>Rhodanobacteraceae</taxon>
        <taxon>Dokdonella</taxon>
    </lineage>
</organism>
<evidence type="ECO:0000256" key="2">
    <source>
        <dbReference type="SAM" id="Phobius"/>
    </source>
</evidence>
<dbReference type="CDD" id="cd13399">
    <property type="entry name" value="Slt35-like"/>
    <property type="match status" value="1"/>
</dbReference>
<dbReference type="RefSeq" id="WP_343792883.1">
    <property type="nucleotide sequence ID" value="NZ_BAAAEU010000024.1"/>
</dbReference>
<comment type="caution">
    <text evidence="4">The sequence shown here is derived from an EMBL/GenBank/DDBJ whole genome shotgun (WGS) entry which is preliminary data.</text>
</comment>
<evidence type="ECO:0000256" key="1">
    <source>
        <dbReference type="ARBA" id="ARBA00007734"/>
    </source>
</evidence>
<dbReference type="InterPro" id="IPR023346">
    <property type="entry name" value="Lysozyme-like_dom_sf"/>
</dbReference>
<keyword evidence="2" id="KW-0812">Transmembrane</keyword>
<keyword evidence="2" id="KW-0472">Membrane</keyword>
<feature type="domain" description="Transglycosylase SLT" evidence="3">
    <location>
        <begin position="70"/>
        <end position="170"/>
    </location>
</feature>
<sequence>MRRTGREPEDVLRAATAITRWTLISLLMWWVLIAGCLAWRAAHAGVPELCRQYQRQITSEAYNLFGLNAPVSTLAAQIHQESGCHAAIVSRSGAEGLAQFMPDTAQDMARLYPTELGPADPTNPRWAIAAQARYMRDLMRDHAGRTECDTWAFGLAAYNGGSGWVDRDIAVCRRKPINGATCACCVADRWFGNVELSPDLRRSPSARAENRGYPRVILLGLTPVYVAGGYGRGVECRP</sequence>
<accession>A0ABN1IU59</accession>
<evidence type="ECO:0000313" key="5">
    <source>
        <dbReference type="Proteomes" id="UP001501523"/>
    </source>
</evidence>
<gene>
    <name evidence="4" type="ORF">GCM10009105_31710</name>
</gene>
<keyword evidence="5" id="KW-1185">Reference proteome</keyword>
<evidence type="ECO:0000313" key="4">
    <source>
        <dbReference type="EMBL" id="GAA0721418.1"/>
    </source>
</evidence>
<evidence type="ECO:0000259" key="3">
    <source>
        <dbReference type="Pfam" id="PF01464"/>
    </source>
</evidence>
<comment type="similarity">
    <text evidence="1">Belongs to the transglycosylase Slt family.</text>
</comment>